<evidence type="ECO:0000256" key="6">
    <source>
        <dbReference type="ARBA" id="ARBA00022840"/>
    </source>
</evidence>
<sequence length="1082" mass="120535">MAEVVASSIVRFVSDKLGAKVSNELGLLKGVGEELKRLESTLAAIQDVLEDAEARQVKEKSLRVWLRKLKDVAYDLDDLLDETAVKALTKGKVRGLPLTPKSIRDRHKIAREVKEMRKRLDAIAEERAAFHLREGTARDSEPGSGGREQTGSLVDESQVYGRQQDKEQIIGFLLGDSTEHKTNLGVIAIVGLGGLGKTTLAQLVYNDEGVRRHFERRTWVYVSDKFDSKSLMRSIIESLSAKEFTLRDMDPTQRELVEQIRGRRFLLVLDDVWNEDYELWDRLRILLSNGAEGSKVVVTTRSRRVASVMNADDVHCLAGLSDDDCWLLFERRAFESGGSARNPSLVAIGKEIVRRCGGMPLAAKALGSSMRFKREVSQWVAVRDNEIWRPSSADVDDDQILPALMLSYSHLPPRLKQCFAYCAMIPKGKTMRIETLAQLWVAEGLAELEDVGSQYVDQLLSRSLLEIGKEEAHGAVSLVKMHDVIHDLARFVAGDECSIMDVCGSTATSPGSRYASLLFDGRTPSVAETLSHLRKLRALYVIVTEGIFEKYGVRVLDRKNFYQRSAEEQDEDERVLLAMFSTMKPLRALHLDGFPMKALPAAVQNLDHLRYLDLSGTDLRTLPPAIGRLHNLQILKLPRCTGLEALPESIGELVNLVTLDLCLCRRLSSLPDSIGRMGNLRNLDVSGACITTLPESLSSLSNLQLLKLRYCYWLRELPKNAQSMRSLTHLDIHGCYGLTRMPAAFGQLRQLRMLPRYVLGEGDGDGGLEELGTLNLEGELYIGNLQNLRSAAEAGEANLREKRGLRSLTLNWDPVSSLRQEDPNDVAAMGGDHTELVEDALGSLRPQPDLEELRIEGYAGKVLPGWMMDCSIPNLVELSLDSFIRCEKLPALERLSCLKVLNLSRFPCVECLPRLGQLPCLRVLRLETLPAVKRLRSESYGGGCAFPALEELRLVFMSDLEEWSGTEGEDFLPRLSELQLTDCPKLGALPSTFPFVNRLTMNVDDRLLLTHLERGAFPNLKHLGICNCDLDDEAGMAQVLVQRLASVESSSRTGRPVTCPPSAAPESAMVTQFVEFIESMME</sequence>
<keyword evidence="3" id="KW-0677">Repeat</keyword>
<feature type="domain" description="Disease resistance protein winged helix" evidence="11">
    <location>
        <begin position="425"/>
        <end position="489"/>
    </location>
</feature>
<dbReference type="InterPro" id="IPR003591">
    <property type="entry name" value="Leu-rich_rpt_typical-subtyp"/>
</dbReference>
<evidence type="ECO:0000256" key="5">
    <source>
        <dbReference type="ARBA" id="ARBA00022821"/>
    </source>
</evidence>
<dbReference type="InterPro" id="IPR038005">
    <property type="entry name" value="RX-like_CC"/>
</dbReference>
<feature type="coiled-coil region" evidence="7">
    <location>
        <begin position="28"/>
        <end position="55"/>
    </location>
</feature>
<dbReference type="GO" id="GO:0005524">
    <property type="term" value="F:ATP binding"/>
    <property type="evidence" value="ECO:0007669"/>
    <property type="project" value="UniProtKB-KW"/>
</dbReference>
<protein>
    <submittedName>
        <fullName evidence="14">Resistance protein</fullName>
    </submittedName>
</protein>
<dbReference type="SUPFAM" id="SSF52058">
    <property type="entry name" value="L domain-like"/>
    <property type="match status" value="1"/>
</dbReference>
<dbReference type="Pfam" id="PF23559">
    <property type="entry name" value="WHD_DRP"/>
    <property type="match status" value="1"/>
</dbReference>
<dbReference type="InterPro" id="IPR055414">
    <property type="entry name" value="LRR_R13L4/SHOC2-like"/>
</dbReference>
<reference evidence="14" key="1">
    <citation type="submission" date="2022-05" db="EMBL/GenBank/DDBJ databases">
        <title>The Musa troglodytarum L. genome provides insights into the mechanism of non-climacteric behaviour and enrichment of carotenoids.</title>
        <authorList>
            <person name="Wang J."/>
        </authorList>
    </citation>
    <scope>NUCLEOTIDE SEQUENCE</scope>
    <source>
        <tissue evidence="14">Leaf</tissue>
    </source>
</reference>
<dbReference type="InterPro" id="IPR056789">
    <property type="entry name" value="LRR_R13L1-DRL21"/>
</dbReference>
<dbReference type="InterPro" id="IPR058922">
    <property type="entry name" value="WHD_DRP"/>
</dbReference>
<dbReference type="PANTHER" id="PTHR36766">
    <property type="entry name" value="PLANT BROAD-SPECTRUM MILDEW RESISTANCE PROTEIN RPW8"/>
    <property type="match status" value="1"/>
</dbReference>
<dbReference type="GO" id="GO:0043531">
    <property type="term" value="F:ADP binding"/>
    <property type="evidence" value="ECO:0007669"/>
    <property type="project" value="InterPro"/>
</dbReference>
<evidence type="ECO:0000256" key="8">
    <source>
        <dbReference type="SAM" id="MobiDB-lite"/>
    </source>
</evidence>
<evidence type="ECO:0000256" key="4">
    <source>
        <dbReference type="ARBA" id="ARBA00022741"/>
    </source>
</evidence>
<dbReference type="Gene3D" id="1.10.8.430">
    <property type="entry name" value="Helical domain of apoptotic protease-activating factors"/>
    <property type="match status" value="1"/>
</dbReference>
<feature type="compositionally biased region" description="Basic and acidic residues" evidence="8">
    <location>
        <begin position="131"/>
        <end position="141"/>
    </location>
</feature>
<dbReference type="PRINTS" id="PR00364">
    <property type="entry name" value="DISEASERSIST"/>
</dbReference>
<keyword evidence="2" id="KW-0433">Leucine-rich repeat</keyword>
<keyword evidence="4" id="KW-0547">Nucleotide-binding</keyword>
<dbReference type="Pfam" id="PF23598">
    <property type="entry name" value="LRR_14"/>
    <property type="match status" value="1"/>
</dbReference>
<evidence type="ECO:0000259" key="9">
    <source>
        <dbReference type="Pfam" id="PF00931"/>
    </source>
</evidence>
<feature type="domain" description="Disease resistance N-terminal" evidence="10">
    <location>
        <begin position="9"/>
        <end position="91"/>
    </location>
</feature>
<dbReference type="Gene3D" id="3.80.10.10">
    <property type="entry name" value="Ribonuclease Inhibitor"/>
    <property type="match status" value="2"/>
</dbReference>
<dbReference type="Gene3D" id="1.10.10.10">
    <property type="entry name" value="Winged helix-like DNA-binding domain superfamily/Winged helix DNA-binding domain"/>
    <property type="match status" value="1"/>
</dbReference>
<dbReference type="CDD" id="cd14798">
    <property type="entry name" value="RX-CC_like"/>
    <property type="match status" value="1"/>
</dbReference>
<evidence type="ECO:0000313" key="14">
    <source>
        <dbReference type="EMBL" id="URD81521.1"/>
    </source>
</evidence>
<dbReference type="Gene3D" id="3.40.50.300">
    <property type="entry name" value="P-loop containing nucleotide triphosphate hydrolases"/>
    <property type="match status" value="1"/>
</dbReference>
<evidence type="ECO:0000313" key="15">
    <source>
        <dbReference type="Proteomes" id="UP001055439"/>
    </source>
</evidence>
<feature type="domain" description="Disease resistance R13L4/SHOC-2-like LRR" evidence="12">
    <location>
        <begin position="577"/>
        <end position="684"/>
    </location>
</feature>
<feature type="domain" description="R13L1/DRL21-like LRR repeat region" evidence="13">
    <location>
        <begin position="768"/>
        <end position="905"/>
    </location>
</feature>
<dbReference type="GO" id="GO:0042742">
    <property type="term" value="P:defense response to bacterium"/>
    <property type="evidence" value="ECO:0007669"/>
    <property type="project" value="UniProtKB-ARBA"/>
</dbReference>
<evidence type="ECO:0000259" key="11">
    <source>
        <dbReference type="Pfam" id="PF23559"/>
    </source>
</evidence>
<dbReference type="Pfam" id="PF00931">
    <property type="entry name" value="NB-ARC"/>
    <property type="match status" value="1"/>
</dbReference>
<dbReference type="InterPro" id="IPR027417">
    <property type="entry name" value="P-loop_NTPase"/>
</dbReference>
<feature type="region of interest" description="Disordered" evidence="8">
    <location>
        <begin position="131"/>
        <end position="153"/>
    </location>
</feature>
<dbReference type="Pfam" id="PF18052">
    <property type="entry name" value="Rx_N"/>
    <property type="match status" value="1"/>
</dbReference>
<accession>A0A9E7EQT2</accession>
<dbReference type="SMART" id="SM00369">
    <property type="entry name" value="LRR_TYP"/>
    <property type="match status" value="2"/>
</dbReference>
<evidence type="ECO:0000259" key="10">
    <source>
        <dbReference type="Pfam" id="PF18052"/>
    </source>
</evidence>
<comment type="similarity">
    <text evidence="1">Belongs to the disease resistance NB-LRR family.</text>
</comment>
<dbReference type="InterPro" id="IPR042197">
    <property type="entry name" value="Apaf_helical"/>
</dbReference>
<evidence type="ECO:0000259" key="12">
    <source>
        <dbReference type="Pfam" id="PF23598"/>
    </source>
</evidence>
<evidence type="ECO:0000256" key="7">
    <source>
        <dbReference type="SAM" id="Coils"/>
    </source>
</evidence>
<name>A0A9E7EQT2_9LILI</name>
<dbReference type="Proteomes" id="UP001055439">
    <property type="component" value="Chromosome 10"/>
</dbReference>
<dbReference type="Gene3D" id="1.20.5.4130">
    <property type="match status" value="1"/>
</dbReference>
<dbReference type="SUPFAM" id="SSF52540">
    <property type="entry name" value="P-loop containing nucleoside triphosphate hydrolases"/>
    <property type="match status" value="1"/>
</dbReference>
<dbReference type="Pfam" id="PF25019">
    <property type="entry name" value="LRR_R13L1-DRL21"/>
    <property type="match status" value="1"/>
</dbReference>
<dbReference type="InterPro" id="IPR002182">
    <property type="entry name" value="NB-ARC"/>
</dbReference>
<keyword evidence="6" id="KW-0067">ATP-binding</keyword>
<dbReference type="InterPro" id="IPR041118">
    <property type="entry name" value="Rx_N"/>
</dbReference>
<evidence type="ECO:0000256" key="1">
    <source>
        <dbReference type="ARBA" id="ARBA00008894"/>
    </source>
</evidence>
<dbReference type="FunFam" id="1.10.10.10:FF:000322">
    <property type="entry name" value="Probable disease resistance protein At1g63360"/>
    <property type="match status" value="1"/>
</dbReference>
<dbReference type="FunFam" id="3.40.50.300:FF:001091">
    <property type="entry name" value="Probable disease resistance protein At1g61300"/>
    <property type="match status" value="1"/>
</dbReference>
<keyword evidence="15" id="KW-1185">Reference proteome</keyword>
<proteinExistence type="inferred from homology"/>
<dbReference type="GO" id="GO:0009626">
    <property type="term" value="P:plant-type hypersensitive response"/>
    <property type="evidence" value="ECO:0007669"/>
    <property type="project" value="UniProtKB-ARBA"/>
</dbReference>
<dbReference type="EMBL" id="CP097503">
    <property type="protein sequence ID" value="URD81521.1"/>
    <property type="molecule type" value="Genomic_DNA"/>
</dbReference>
<evidence type="ECO:0000256" key="2">
    <source>
        <dbReference type="ARBA" id="ARBA00022614"/>
    </source>
</evidence>
<dbReference type="PANTHER" id="PTHR36766:SF48">
    <property type="entry name" value="DISEASE RESISTANCE PROTEIN RGA3"/>
    <property type="match status" value="1"/>
</dbReference>
<dbReference type="OrthoDB" id="691996at2759"/>
<dbReference type="GO" id="GO:0002758">
    <property type="term" value="P:innate immune response-activating signaling pathway"/>
    <property type="evidence" value="ECO:0007669"/>
    <property type="project" value="UniProtKB-ARBA"/>
</dbReference>
<gene>
    <name evidence="14" type="ORF">MUK42_05217</name>
</gene>
<keyword evidence="5" id="KW-0611">Plant defense</keyword>
<evidence type="ECO:0000259" key="13">
    <source>
        <dbReference type="Pfam" id="PF25019"/>
    </source>
</evidence>
<dbReference type="AlphaFoldDB" id="A0A9E7EQT2"/>
<dbReference type="InterPro" id="IPR036388">
    <property type="entry name" value="WH-like_DNA-bd_sf"/>
</dbReference>
<feature type="domain" description="NB-ARC" evidence="9">
    <location>
        <begin position="163"/>
        <end position="335"/>
    </location>
</feature>
<evidence type="ECO:0000256" key="3">
    <source>
        <dbReference type="ARBA" id="ARBA00022737"/>
    </source>
</evidence>
<keyword evidence="7" id="KW-0175">Coiled coil</keyword>
<organism evidence="14 15">
    <name type="scientific">Musa troglodytarum</name>
    <name type="common">fe'i banana</name>
    <dbReference type="NCBI Taxonomy" id="320322"/>
    <lineage>
        <taxon>Eukaryota</taxon>
        <taxon>Viridiplantae</taxon>
        <taxon>Streptophyta</taxon>
        <taxon>Embryophyta</taxon>
        <taxon>Tracheophyta</taxon>
        <taxon>Spermatophyta</taxon>
        <taxon>Magnoliopsida</taxon>
        <taxon>Liliopsida</taxon>
        <taxon>Zingiberales</taxon>
        <taxon>Musaceae</taxon>
        <taxon>Musa</taxon>
    </lineage>
</organism>
<dbReference type="InterPro" id="IPR032675">
    <property type="entry name" value="LRR_dom_sf"/>
</dbReference>